<gene>
    <name evidence="2" type="primary">193</name>
    <name evidence="2" type="ORF">SEA_CANE17_193</name>
</gene>
<sequence length="31" mass="3497">MPGRLPVDGHCPAKSQNTDNYRLGPWESEKL</sequence>
<evidence type="ECO:0000313" key="2">
    <source>
        <dbReference type="EMBL" id="AXQ51775.1"/>
    </source>
</evidence>
<accession>A0A346N8Z0</accession>
<reference evidence="2 3" key="1">
    <citation type="submission" date="2018-07" db="EMBL/GenBank/DDBJ databases">
        <authorList>
            <person name="Fast K.M."/>
            <person name="Castleberry S."/>
            <person name="Jones I.K."/>
            <person name="Larrimore J.D."/>
            <person name="Long C.A."/>
            <person name="Pritchett N.C."/>
            <person name="Keener T."/>
            <person name="Sandel M.W."/>
            <person name="Bollivar D.W."/>
            <person name="Garlena R.A."/>
            <person name="Russell D.A."/>
            <person name="Pope W.H."/>
            <person name="Jacobs-Sera D."/>
            <person name="Hatfull G.F."/>
        </authorList>
    </citation>
    <scope>NUCLEOTIDE SEQUENCE [LARGE SCALE GENOMIC DNA]</scope>
</reference>
<dbReference type="EMBL" id="MH697579">
    <property type="protein sequence ID" value="AXQ51775.1"/>
    <property type="molecule type" value="Genomic_DNA"/>
</dbReference>
<keyword evidence="3" id="KW-1185">Reference proteome</keyword>
<evidence type="ECO:0000256" key="1">
    <source>
        <dbReference type="SAM" id="MobiDB-lite"/>
    </source>
</evidence>
<name>A0A346N8Z0_9CAUD</name>
<dbReference type="RefSeq" id="YP_010057347.1">
    <property type="nucleotide sequence ID" value="NC_054716.1"/>
</dbReference>
<protein>
    <submittedName>
        <fullName evidence="2">Uncharacterized protein</fullName>
    </submittedName>
</protein>
<evidence type="ECO:0000313" key="3">
    <source>
        <dbReference type="Proteomes" id="UP000263185"/>
    </source>
</evidence>
<feature type="region of interest" description="Disordered" evidence="1">
    <location>
        <begin position="1"/>
        <end position="31"/>
    </location>
</feature>
<dbReference type="KEGG" id="vg:64764160"/>
<organism evidence="2 3">
    <name type="scientific">Mycobacterium phage Cane17</name>
    <dbReference type="NCBI Taxonomy" id="2301548"/>
    <lineage>
        <taxon>Viruses</taxon>
        <taxon>Duplodnaviria</taxon>
        <taxon>Heunggongvirae</taxon>
        <taxon>Uroviricota</taxon>
        <taxon>Caudoviricetes</taxon>
        <taxon>Ceeclamvirinae</taxon>
        <taxon>Bixzunavirus</taxon>
        <taxon>Bixzunavirus cane17</taxon>
    </lineage>
</organism>
<proteinExistence type="predicted"/>
<dbReference type="GeneID" id="64764160"/>
<dbReference type="Proteomes" id="UP000263185">
    <property type="component" value="Segment"/>
</dbReference>